<dbReference type="PANTHER" id="PTHR21503">
    <property type="entry name" value="F-BOX-CONTAINING HYPOTHETICAL PROTEIN C.ELEGANS"/>
    <property type="match status" value="1"/>
</dbReference>
<dbReference type="AlphaFoldDB" id="A0A6A5GWU2"/>
<dbReference type="InterPro" id="IPR012885">
    <property type="entry name" value="F-box_Sdz-33"/>
</dbReference>
<sequence>MNDSFKDRKRRYETVKDKQNSPVVFSPSMTCPFPLFRLLCWIISVFFEAIESFLIPNIPLPPPHFPPPQTVSIRPPDVPIPSSHFPLFQVPFVPLRRIIDFMKADALVSLSFCSQKSHSVIRTQRRAPFAGRLCVSEFDRNLSFRTFRNCDCVLSVRDCSYFSTSERINYVKMNRRYVPVETQRSDGNLVSYWSDTTDGLKTITDYVTDLFNIDVSEVCVFKDAIKMIKWVNWRQKAPLKKVVDMNWGVIPSEEMIYILRDCTTLSEISIHSVAPPNSRISGSFRRIDYLDIWYGSWVTIENLLTMDGIDISLGHSNLSNSDLNVFLKHWLAGGCPRLKFFYADVHSVNILQVLAGLMHNAVFVENRRDYTSPFGHQWTFWDGYDIQRSDGVTATVDYHPPRTLVIAVWPETAHNSN</sequence>
<dbReference type="PANTHER" id="PTHR21503:SF8">
    <property type="entry name" value="F-BOX ASSOCIATED DOMAIN-CONTAINING PROTEIN-RELATED"/>
    <property type="match status" value="1"/>
</dbReference>
<dbReference type="CTD" id="9829062"/>
<evidence type="ECO:0000313" key="3">
    <source>
        <dbReference type="EMBL" id="KAF1759104.1"/>
    </source>
</evidence>
<accession>A0A6A5GWU2</accession>
<dbReference type="RefSeq" id="XP_053585739.1">
    <property type="nucleotide sequence ID" value="XM_053730967.1"/>
</dbReference>
<dbReference type="InterPro" id="IPR001810">
    <property type="entry name" value="F-box_dom"/>
</dbReference>
<dbReference type="Proteomes" id="UP000483820">
    <property type="component" value="Chromosome IV"/>
</dbReference>
<dbReference type="Pfam" id="PF00646">
    <property type="entry name" value="F-box"/>
    <property type="match status" value="1"/>
</dbReference>
<evidence type="ECO:0000259" key="2">
    <source>
        <dbReference type="Pfam" id="PF07735"/>
    </source>
</evidence>
<feature type="domain" description="F-box" evidence="1">
    <location>
        <begin position="89"/>
        <end position="125"/>
    </location>
</feature>
<proteinExistence type="predicted"/>
<dbReference type="EMBL" id="WUAV01000004">
    <property type="protein sequence ID" value="KAF1759104.1"/>
    <property type="molecule type" value="Genomic_DNA"/>
</dbReference>
<feature type="domain" description="Sdz-33 F-box" evidence="2">
    <location>
        <begin position="287"/>
        <end position="342"/>
    </location>
</feature>
<evidence type="ECO:0000313" key="4">
    <source>
        <dbReference type="Proteomes" id="UP000483820"/>
    </source>
</evidence>
<dbReference type="Pfam" id="PF07735">
    <property type="entry name" value="FBA_2"/>
    <property type="match status" value="1"/>
</dbReference>
<dbReference type="GeneID" id="9829062"/>
<organism evidence="3 4">
    <name type="scientific">Caenorhabditis remanei</name>
    <name type="common">Caenorhabditis vulgaris</name>
    <dbReference type="NCBI Taxonomy" id="31234"/>
    <lineage>
        <taxon>Eukaryota</taxon>
        <taxon>Metazoa</taxon>
        <taxon>Ecdysozoa</taxon>
        <taxon>Nematoda</taxon>
        <taxon>Chromadorea</taxon>
        <taxon>Rhabditida</taxon>
        <taxon>Rhabditina</taxon>
        <taxon>Rhabditomorpha</taxon>
        <taxon>Rhabditoidea</taxon>
        <taxon>Rhabditidae</taxon>
        <taxon>Peloderinae</taxon>
        <taxon>Caenorhabditis</taxon>
    </lineage>
</organism>
<dbReference type="KEGG" id="crq:GCK72_015565"/>
<name>A0A6A5GWU2_CAERE</name>
<comment type="caution">
    <text evidence="3">The sequence shown here is derived from an EMBL/GenBank/DDBJ whole genome shotgun (WGS) entry which is preliminary data.</text>
</comment>
<reference evidence="3 4" key="1">
    <citation type="submission" date="2019-12" db="EMBL/GenBank/DDBJ databases">
        <title>Chromosome-level assembly of the Caenorhabditis remanei genome.</title>
        <authorList>
            <person name="Teterina A.A."/>
            <person name="Willis J.H."/>
            <person name="Phillips P.C."/>
        </authorList>
    </citation>
    <scope>NUCLEOTIDE SEQUENCE [LARGE SCALE GENOMIC DNA]</scope>
    <source>
        <strain evidence="3 4">PX506</strain>
        <tissue evidence="3">Whole organism</tissue>
    </source>
</reference>
<gene>
    <name evidence="3" type="ORF">GCK72_015565</name>
</gene>
<evidence type="ECO:0000259" key="1">
    <source>
        <dbReference type="Pfam" id="PF00646"/>
    </source>
</evidence>
<protein>
    <submittedName>
        <fullName evidence="3">Uncharacterized protein</fullName>
    </submittedName>
</protein>